<keyword evidence="3" id="KW-1185">Reference proteome</keyword>
<dbReference type="InterPro" id="IPR053172">
    <property type="entry name" value="Tn903_transposase"/>
</dbReference>
<reference evidence="2 3" key="1">
    <citation type="submission" date="2010-07" db="EMBL/GenBank/DDBJ databases">
        <title>The complete genome of Methanosalsum zhilinae DSM 4017.</title>
        <authorList>
            <consortium name="US DOE Joint Genome Institute (JGI-PGF)"/>
            <person name="Lucas S."/>
            <person name="Copeland A."/>
            <person name="Lapidus A."/>
            <person name="Glavina del Rio T."/>
            <person name="Dalin E."/>
            <person name="Tice H."/>
            <person name="Bruce D."/>
            <person name="Goodwin L."/>
            <person name="Pitluck S."/>
            <person name="Kyrpides N."/>
            <person name="Mavromatis K."/>
            <person name="Ovchinnikova G."/>
            <person name="Daligault H."/>
            <person name="Detter J.C."/>
            <person name="Han C."/>
            <person name="Tapia R."/>
            <person name="Larimer F."/>
            <person name="Land M."/>
            <person name="Hauser L."/>
            <person name="Markowitz V."/>
            <person name="Cheng J.-F."/>
            <person name="Hugenholtz P."/>
            <person name="Woyke T."/>
            <person name="Wu D."/>
            <person name="Spring S."/>
            <person name="Schueler E."/>
            <person name="Brambilla E."/>
            <person name="Klenk H.-P."/>
            <person name="Eisen J.A."/>
        </authorList>
    </citation>
    <scope>NUCLEOTIDE SEQUENCE [LARGE SCALE GENOMIC DNA]</scope>
    <source>
        <strain evidence="3">DSM 4017 / NBRC 107636 / OCM 62 / WeN5</strain>
    </source>
</reference>
<gene>
    <name evidence="2" type="ordered locus">Mzhil_0124</name>
</gene>
<dbReference type="Pfam" id="PF01609">
    <property type="entry name" value="DDE_Tnp_1"/>
    <property type="match status" value="1"/>
</dbReference>
<dbReference type="HOGENOM" id="CLU_1559523_0_0_2"/>
<proteinExistence type="predicted"/>
<evidence type="ECO:0000313" key="2">
    <source>
        <dbReference type="EMBL" id="AEH60004.1"/>
    </source>
</evidence>
<dbReference type="PANTHER" id="PTHR34631">
    <property type="match status" value="1"/>
</dbReference>
<dbReference type="InterPro" id="IPR053520">
    <property type="entry name" value="Transposase_Tn903"/>
</dbReference>
<dbReference type="PANTHER" id="PTHR34631:SF3">
    <property type="entry name" value="ISSOD12 TRANSPOSASE TNPA_ISSOD12"/>
    <property type="match status" value="1"/>
</dbReference>
<sequence>MRTGKKRRSYLKTSIAIDVEKFIVTGFKISGKPVHDTKHAQTLLKQCHRLRYSEYYVLDKGYDSEQIHVLIRENMNSSPLIPVRQRKRKKINGKYRRKMVEEFDEKLYHSRNLVETMFSVLKRRYGEEIKSRKYRNQVKEVKCKMLIHNIEKYNSFTIIIYIRISTEPKQN</sequence>
<organism evidence="2 3">
    <name type="scientific">Methanosalsum zhilinae (strain DSM 4017 / NBRC 107636 / OCM 62 / WeN5)</name>
    <name type="common">Methanohalophilus zhilinae</name>
    <dbReference type="NCBI Taxonomy" id="679901"/>
    <lineage>
        <taxon>Archaea</taxon>
        <taxon>Methanobacteriati</taxon>
        <taxon>Methanobacteriota</taxon>
        <taxon>Stenosarchaea group</taxon>
        <taxon>Methanomicrobia</taxon>
        <taxon>Methanosarcinales</taxon>
        <taxon>Methanosarcinaceae</taxon>
        <taxon>Methanosalsum</taxon>
    </lineage>
</organism>
<dbReference type="GO" id="GO:0006313">
    <property type="term" value="P:DNA transposition"/>
    <property type="evidence" value="ECO:0007669"/>
    <property type="project" value="InterPro"/>
</dbReference>
<name>F7XMY3_METZD</name>
<dbReference type="GO" id="GO:0004803">
    <property type="term" value="F:transposase activity"/>
    <property type="evidence" value="ECO:0007669"/>
    <property type="project" value="InterPro"/>
</dbReference>
<evidence type="ECO:0000313" key="3">
    <source>
        <dbReference type="Proteomes" id="UP000006622"/>
    </source>
</evidence>
<dbReference type="Proteomes" id="UP000006622">
    <property type="component" value="Chromosome"/>
</dbReference>
<dbReference type="GO" id="GO:0003677">
    <property type="term" value="F:DNA binding"/>
    <property type="evidence" value="ECO:0007669"/>
    <property type="project" value="InterPro"/>
</dbReference>
<feature type="domain" description="Transposase IS4-like" evidence="1">
    <location>
        <begin position="4"/>
        <end position="149"/>
    </location>
</feature>
<dbReference type="KEGG" id="mzh:Mzhil_0124"/>
<dbReference type="InterPro" id="IPR002559">
    <property type="entry name" value="Transposase_11"/>
</dbReference>
<dbReference type="AlphaFoldDB" id="F7XMY3"/>
<dbReference type="NCBIfam" id="NF033579">
    <property type="entry name" value="transpos_IS5_2"/>
    <property type="match status" value="1"/>
</dbReference>
<accession>F7XMY3</accession>
<evidence type="ECO:0000259" key="1">
    <source>
        <dbReference type="Pfam" id="PF01609"/>
    </source>
</evidence>
<dbReference type="STRING" id="679901.Mzhil_0124"/>
<dbReference type="EMBL" id="CP002101">
    <property type="protein sequence ID" value="AEH60004.1"/>
    <property type="molecule type" value="Genomic_DNA"/>
</dbReference>
<protein>
    <submittedName>
        <fullName evidence="2">Transposase IS4 family protein</fullName>
    </submittedName>
</protein>